<dbReference type="Proteomes" id="UP000050961">
    <property type="component" value="Unassembled WGS sequence"/>
</dbReference>
<keyword evidence="4" id="KW-1185">Reference proteome</keyword>
<feature type="domain" description="Metallo-beta-lactamase" evidence="2">
    <location>
        <begin position="20"/>
        <end position="213"/>
    </location>
</feature>
<reference evidence="3 4" key="1">
    <citation type="journal article" date="2015" name="Genome Announc.">
        <title>Expanding the biotechnology potential of lactobacilli through comparative genomics of 213 strains and associated genera.</title>
        <authorList>
            <person name="Sun Z."/>
            <person name="Harris H.M."/>
            <person name="McCann A."/>
            <person name="Guo C."/>
            <person name="Argimon S."/>
            <person name="Zhang W."/>
            <person name="Yang X."/>
            <person name="Jeffery I.B."/>
            <person name="Cooney J.C."/>
            <person name="Kagawa T.F."/>
            <person name="Liu W."/>
            <person name="Song Y."/>
            <person name="Salvetti E."/>
            <person name="Wrobel A."/>
            <person name="Rasinkangas P."/>
            <person name="Parkhill J."/>
            <person name="Rea M.C."/>
            <person name="O'Sullivan O."/>
            <person name="Ritari J."/>
            <person name="Douillard F.P."/>
            <person name="Paul Ross R."/>
            <person name="Yang R."/>
            <person name="Briner A.E."/>
            <person name="Felis G.E."/>
            <person name="de Vos W.M."/>
            <person name="Barrangou R."/>
            <person name="Klaenhammer T.R."/>
            <person name="Caufield P.W."/>
            <person name="Cui Y."/>
            <person name="Zhang H."/>
            <person name="O'Toole P.W."/>
        </authorList>
    </citation>
    <scope>NUCLEOTIDE SEQUENCE [LARGE SCALE GENOMIC DNA]</scope>
    <source>
        <strain evidence="3 4">DSM 21376</strain>
    </source>
</reference>
<accession>A0A0R2DZE4</accession>
<name>A0A0R2DZE4_9LACO</name>
<dbReference type="InterPro" id="IPR036866">
    <property type="entry name" value="RibonucZ/Hydroxyglut_hydro"/>
</dbReference>
<proteinExistence type="predicted"/>
<dbReference type="SUPFAM" id="SSF56281">
    <property type="entry name" value="Metallo-hydrolase/oxidoreductase"/>
    <property type="match status" value="1"/>
</dbReference>
<dbReference type="PATRIC" id="fig|1423806.3.peg.1217"/>
<evidence type="ECO:0000259" key="2">
    <source>
        <dbReference type="SMART" id="SM00849"/>
    </source>
</evidence>
<protein>
    <submittedName>
        <fullName evidence="3">Beta-lactamase domain-containing protein</fullName>
    </submittedName>
</protein>
<dbReference type="InterPro" id="IPR001279">
    <property type="entry name" value="Metallo-B-lactamas"/>
</dbReference>
<dbReference type="SMART" id="SM00849">
    <property type="entry name" value="Lactamase_B"/>
    <property type="match status" value="1"/>
</dbReference>
<dbReference type="GO" id="GO:0042781">
    <property type="term" value="F:3'-tRNA processing endoribonuclease activity"/>
    <property type="evidence" value="ECO:0007669"/>
    <property type="project" value="TreeGrafter"/>
</dbReference>
<sequence length="248" mass="27444">MMMKITILGFFGGYPYDGKATSSYLLQSDGYNLLLDCGSGALLNLEKELDPLQLNAVLLSHYHQDHIADIGVLQYYWQLNNEQIGGKILPIYGHTQDKEHFASLTWAKATVGRGYDPSATLILGPFEIDFLPTKHPVTAYAVRIKDTNNGKTLVFTADTDYIPEMAAFARGADVLMTDTNYSDGKKEPKWHMTSTESGKIAKEAGVKKLILTHLPQKVDFSLLLDKAQMAASKQVKVELAEIGKIVQC</sequence>
<evidence type="ECO:0000313" key="4">
    <source>
        <dbReference type="Proteomes" id="UP000050961"/>
    </source>
</evidence>
<evidence type="ECO:0000313" key="3">
    <source>
        <dbReference type="EMBL" id="KRN06010.1"/>
    </source>
</evidence>
<organism evidence="3 4">
    <name type="scientific">Liquorilactobacillus sucicola DSM 21376 = JCM 15457</name>
    <dbReference type="NCBI Taxonomy" id="1423806"/>
    <lineage>
        <taxon>Bacteria</taxon>
        <taxon>Bacillati</taxon>
        <taxon>Bacillota</taxon>
        <taxon>Bacilli</taxon>
        <taxon>Lactobacillales</taxon>
        <taxon>Lactobacillaceae</taxon>
        <taxon>Liquorilactobacillus</taxon>
    </lineage>
</organism>
<dbReference type="AlphaFoldDB" id="A0A0R2DZE4"/>
<dbReference type="PANTHER" id="PTHR46018:SF4">
    <property type="entry name" value="METALLO-HYDROLASE YHFI-RELATED"/>
    <property type="match status" value="1"/>
</dbReference>
<dbReference type="EMBL" id="AYZF01000013">
    <property type="protein sequence ID" value="KRN06010.1"/>
    <property type="molecule type" value="Genomic_DNA"/>
</dbReference>
<dbReference type="CDD" id="cd07716">
    <property type="entry name" value="RNaseZ_short-form-like_MBL-fold"/>
    <property type="match status" value="1"/>
</dbReference>
<dbReference type="STRING" id="1423806.FD15_GL001196"/>
<gene>
    <name evidence="3" type="ORF">FD15_GL001196</name>
</gene>
<keyword evidence="1" id="KW-0862">Zinc</keyword>
<dbReference type="Pfam" id="PF12706">
    <property type="entry name" value="Lactamase_B_2"/>
    <property type="match status" value="1"/>
</dbReference>
<dbReference type="Gene3D" id="3.60.15.10">
    <property type="entry name" value="Ribonuclease Z/Hydroxyacylglutathione hydrolase-like"/>
    <property type="match status" value="1"/>
</dbReference>
<comment type="caution">
    <text evidence="3">The sequence shown here is derived from an EMBL/GenBank/DDBJ whole genome shotgun (WGS) entry which is preliminary data.</text>
</comment>
<evidence type="ECO:0000256" key="1">
    <source>
        <dbReference type="ARBA" id="ARBA00022833"/>
    </source>
</evidence>
<dbReference type="PANTHER" id="PTHR46018">
    <property type="entry name" value="ZINC PHOSPHODIESTERASE ELAC PROTEIN 1"/>
    <property type="match status" value="1"/>
</dbReference>
<dbReference type="eggNOG" id="COG1234">
    <property type="taxonomic scope" value="Bacteria"/>
</dbReference>